<dbReference type="AlphaFoldDB" id="A0A4Q1KN00"/>
<evidence type="ECO:0000256" key="7">
    <source>
        <dbReference type="ARBA" id="ARBA00022827"/>
    </source>
</evidence>
<reference evidence="15" key="1">
    <citation type="submission" date="2019-01" db="EMBL/GenBank/DDBJ databases">
        <title>Cytophagaceae bacterium strain CAR-16.</title>
        <authorList>
            <person name="Chen W.-M."/>
        </authorList>
    </citation>
    <scope>NUCLEOTIDE SEQUENCE [LARGE SCALE GENOMIC DNA]</scope>
    <source>
        <strain evidence="15">ICH-30</strain>
    </source>
</reference>
<comment type="catalytic activity">
    <reaction evidence="9">
        <text>L-aspartate + O2 = iminosuccinate + H2O2</text>
        <dbReference type="Rhea" id="RHEA:25876"/>
        <dbReference type="ChEBI" id="CHEBI:15379"/>
        <dbReference type="ChEBI" id="CHEBI:16240"/>
        <dbReference type="ChEBI" id="CHEBI:29991"/>
        <dbReference type="ChEBI" id="CHEBI:77875"/>
        <dbReference type="EC" id="1.4.3.16"/>
    </reaction>
    <physiologicalReaction direction="left-to-right" evidence="9">
        <dbReference type="Rhea" id="RHEA:25877"/>
    </physiologicalReaction>
</comment>
<dbReference type="Proteomes" id="UP000289734">
    <property type="component" value="Unassembled WGS sequence"/>
</dbReference>
<evidence type="ECO:0000256" key="2">
    <source>
        <dbReference type="ARBA" id="ARBA00004950"/>
    </source>
</evidence>
<organism evidence="14 15">
    <name type="scientific">Flavobacterium piscinae</name>
    <dbReference type="NCBI Taxonomy" id="2506424"/>
    <lineage>
        <taxon>Bacteria</taxon>
        <taxon>Pseudomonadati</taxon>
        <taxon>Bacteroidota</taxon>
        <taxon>Flavobacteriia</taxon>
        <taxon>Flavobacteriales</taxon>
        <taxon>Flavobacteriaceae</taxon>
        <taxon>Flavobacterium</taxon>
    </lineage>
</organism>
<evidence type="ECO:0000256" key="9">
    <source>
        <dbReference type="ARBA" id="ARBA00048305"/>
    </source>
</evidence>
<dbReference type="Gene3D" id="3.50.50.60">
    <property type="entry name" value="FAD/NAD(P)-binding domain"/>
    <property type="match status" value="1"/>
</dbReference>
<evidence type="ECO:0000313" key="15">
    <source>
        <dbReference type="Proteomes" id="UP000289734"/>
    </source>
</evidence>
<dbReference type="PIRSF" id="PIRSF000171">
    <property type="entry name" value="SDHA_APRA_LASPO"/>
    <property type="match status" value="1"/>
</dbReference>
<dbReference type="GO" id="GO:0009435">
    <property type="term" value="P:NAD+ biosynthetic process"/>
    <property type="evidence" value="ECO:0007669"/>
    <property type="project" value="UniProtKB-UniPathway"/>
</dbReference>
<dbReference type="GO" id="GO:0005737">
    <property type="term" value="C:cytoplasm"/>
    <property type="evidence" value="ECO:0007669"/>
    <property type="project" value="UniProtKB-SubCell"/>
</dbReference>
<dbReference type="InterPro" id="IPR027477">
    <property type="entry name" value="Succ_DH/fumarate_Rdtase_cat_sf"/>
</dbReference>
<dbReference type="OrthoDB" id="9806724at2"/>
<dbReference type="NCBIfam" id="TIGR00551">
    <property type="entry name" value="nadB"/>
    <property type="match status" value="1"/>
</dbReference>
<dbReference type="InterPro" id="IPR036188">
    <property type="entry name" value="FAD/NAD-bd_sf"/>
</dbReference>
<dbReference type="FunFam" id="3.90.700.10:FF:000002">
    <property type="entry name" value="L-aspartate oxidase"/>
    <property type="match status" value="1"/>
</dbReference>
<keyword evidence="7 12" id="KW-0274">FAD</keyword>
<evidence type="ECO:0000256" key="8">
    <source>
        <dbReference type="ARBA" id="ARBA00023002"/>
    </source>
</evidence>
<dbReference type="RefSeq" id="WP_129464846.1">
    <property type="nucleotide sequence ID" value="NZ_SBKQ01000010.1"/>
</dbReference>
<dbReference type="Pfam" id="PF00890">
    <property type="entry name" value="FAD_binding_2"/>
    <property type="match status" value="1"/>
</dbReference>
<feature type="domain" description="FAD-dependent oxidoreductase 2 FAD-binding" evidence="13">
    <location>
        <begin position="5"/>
        <end position="385"/>
    </location>
</feature>
<dbReference type="InterPro" id="IPR005288">
    <property type="entry name" value="NadB"/>
</dbReference>
<sequence>MKTCDVLISGTGIAGLSIAIHLIELQPDLQIIVLSKNDARLTNTSLAQGGIAAVCNRLTDSFEQHIQDTLAAGRGKCNTKVVEMVIKQAPQRLNALIKWGAVFDTEKDGQLALALEGGHTQNRVVHYKDQTGWHIQDVLWNRIKNEANIEVIPNAFCVDVITNRDSDENEAIGMSYMLESQSELKIIYAKTTVLATGGCGQLFAFTSNSTIATGDGVAMAFRAGATITDMQYIQYHPTALYEKGKSNLFLISEAVRGFGGYVVNSHGKRFLFNSDSRGELATRDIVTAAIFEELKHSAESFVYLDLRHLNQDEFKDHFPTIYERFISSGLHPEKDLVPIVPVAHYQCGGIAVNEYGQTSVKNLYALGECSCTGLHGANRLASNSLLEALVYSFNAAQQIVTSIYGIEQKFSCTQLIEFESPVIIDSAILNELKEQVRSIMTYQVLQGSQEDKMKVLTQLIKIHTDLMECVDYYYRCQNCCELENMLQTAMIIVNQSSIALHLETNKKNEYAYSC</sequence>
<gene>
    <name evidence="14" type="primary">nadB</name>
    <name evidence="14" type="ORF">EQG68_10525</name>
</gene>
<dbReference type="PANTHER" id="PTHR42716">
    <property type="entry name" value="L-ASPARTATE OXIDASE"/>
    <property type="match status" value="1"/>
</dbReference>
<comment type="caution">
    <text evidence="14">The sequence shown here is derived from an EMBL/GenBank/DDBJ whole genome shotgun (WGS) entry which is preliminary data.</text>
</comment>
<dbReference type="InterPro" id="IPR003953">
    <property type="entry name" value="FAD-dep_OxRdtase_2_FAD-bd"/>
</dbReference>
<comment type="cofactor">
    <cofactor evidence="1 12">
        <name>FAD</name>
        <dbReference type="ChEBI" id="CHEBI:57692"/>
    </cofactor>
</comment>
<dbReference type="GO" id="GO:0008734">
    <property type="term" value="F:L-aspartate oxidase activity"/>
    <property type="evidence" value="ECO:0007669"/>
    <property type="project" value="UniProtKB-UniRule"/>
</dbReference>
<evidence type="ECO:0000259" key="13">
    <source>
        <dbReference type="Pfam" id="PF00890"/>
    </source>
</evidence>
<evidence type="ECO:0000256" key="1">
    <source>
        <dbReference type="ARBA" id="ARBA00001974"/>
    </source>
</evidence>
<dbReference type="Gene3D" id="3.90.700.10">
    <property type="entry name" value="Succinate dehydrogenase/fumarate reductase flavoprotein, catalytic domain"/>
    <property type="match status" value="1"/>
</dbReference>
<comment type="subcellular location">
    <subcellularLocation>
        <location evidence="12">Cytoplasm</location>
    </subcellularLocation>
</comment>
<comment type="function">
    <text evidence="12">Catalyzes the oxidation of L-aspartate to iminoaspartate.</text>
</comment>
<evidence type="ECO:0000256" key="3">
    <source>
        <dbReference type="ARBA" id="ARBA00008562"/>
    </source>
</evidence>
<dbReference type="EMBL" id="SBKQ01000010">
    <property type="protein sequence ID" value="RXR31308.1"/>
    <property type="molecule type" value="Genomic_DNA"/>
</dbReference>
<evidence type="ECO:0000256" key="10">
    <source>
        <dbReference type="NCBIfam" id="TIGR00551"/>
    </source>
</evidence>
<protein>
    <recommendedName>
        <fullName evidence="4 10">L-aspartate oxidase</fullName>
        <ecNumber evidence="4 10">1.4.3.16</ecNumber>
    </recommendedName>
</protein>
<keyword evidence="15" id="KW-1185">Reference proteome</keyword>
<dbReference type="SUPFAM" id="SSF51905">
    <property type="entry name" value="FAD/NAD(P)-binding domain"/>
    <property type="match status" value="1"/>
</dbReference>
<evidence type="ECO:0000256" key="5">
    <source>
        <dbReference type="ARBA" id="ARBA00022630"/>
    </source>
</evidence>
<dbReference type="PANTHER" id="PTHR42716:SF2">
    <property type="entry name" value="L-ASPARTATE OXIDASE, CHLOROPLASTIC"/>
    <property type="match status" value="1"/>
</dbReference>
<proteinExistence type="inferred from homology"/>
<evidence type="ECO:0000313" key="14">
    <source>
        <dbReference type="EMBL" id="RXR31308.1"/>
    </source>
</evidence>
<dbReference type="UniPathway" id="UPA00253">
    <property type="reaction ID" value="UER00326"/>
</dbReference>
<evidence type="ECO:0000256" key="12">
    <source>
        <dbReference type="RuleBase" id="RU362049"/>
    </source>
</evidence>
<dbReference type="EC" id="1.4.3.16" evidence="4 10"/>
<name>A0A4Q1KN00_9FLAO</name>
<keyword evidence="6 12" id="KW-0662">Pyridine nucleotide biosynthesis</keyword>
<dbReference type="PRINTS" id="PR00368">
    <property type="entry name" value="FADPNR"/>
</dbReference>
<evidence type="ECO:0000256" key="6">
    <source>
        <dbReference type="ARBA" id="ARBA00022642"/>
    </source>
</evidence>
<evidence type="ECO:0000256" key="11">
    <source>
        <dbReference type="PIRSR" id="PIRSR000171-1"/>
    </source>
</evidence>
<comment type="pathway">
    <text evidence="2 12">Cofactor biosynthesis; NAD(+) biosynthesis; iminoaspartate from L-aspartate (oxidase route): step 1/1.</text>
</comment>
<evidence type="ECO:0000256" key="4">
    <source>
        <dbReference type="ARBA" id="ARBA00012173"/>
    </source>
</evidence>
<dbReference type="SUPFAM" id="SSF56425">
    <property type="entry name" value="Succinate dehydrogenase/fumarate reductase flavoprotein, catalytic domain"/>
    <property type="match status" value="1"/>
</dbReference>
<comment type="similarity">
    <text evidence="3 12">Belongs to the FAD-dependent oxidoreductase 2 family. NadB subfamily.</text>
</comment>
<keyword evidence="8 12" id="KW-0560">Oxidoreductase</keyword>
<feature type="active site" description="Proton acceptor" evidence="11">
    <location>
        <position position="283"/>
    </location>
</feature>
<accession>A0A4Q1KN00</accession>
<keyword evidence="5 12" id="KW-0285">Flavoprotein</keyword>